<dbReference type="GO" id="GO:0005576">
    <property type="term" value="C:extracellular region"/>
    <property type="evidence" value="ECO:0007669"/>
    <property type="project" value="UniProtKB-SubCell"/>
</dbReference>
<dbReference type="InterPro" id="IPR011049">
    <property type="entry name" value="Serralysin-like_metalloprot_C"/>
</dbReference>
<dbReference type="InterPro" id="IPR035940">
    <property type="entry name" value="CAP_sf"/>
</dbReference>
<dbReference type="Gene3D" id="2.150.10.10">
    <property type="entry name" value="Serralysin-like metalloprotease, C-terminal"/>
    <property type="match status" value="1"/>
</dbReference>
<evidence type="ECO:0000256" key="3">
    <source>
        <dbReference type="SAM" id="MobiDB-lite"/>
    </source>
</evidence>
<comment type="caution">
    <text evidence="5">The sequence shown here is derived from an EMBL/GenBank/DDBJ whole genome shotgun (WGS) entry which is preliminary data.</text>
</comment>
<evidence type="ECO:0000256" key="1">
    <source>
        <dbReference type="ARBA" id="ARBA00004613"/>
    </source>
</evidence>
<dbReference type="STRING" id="314256.OG2516_18830"/>
<proteinExistence type="predicted"/>
<dbReference type="InterPro" id="IPR018511">
    <property type="entry name" value="Hemolysin-typ_Ca-bd_CS"/>
</dbReference>
<gene>
    <name evidence="5" type="ORF">OG2516_18830</name>
</gene>
<evidence type="ECO:0000256" key="2">
    <source>
        <dbReference type="ARBA" id="ARBA00022525"/>
    </source>
</evidence>
<evidence type="ECO:0000313" key="5">
    <source>
        <dbReference type="EMBL" id="EAR49446.1"/>
    </source>
</evidence>
<dbReference type="EMBL" id="AAOT01000069">
    <property type="protein sequence ID" value="EAR49446.1"/>
    <property type="molecule type" value="Genomic_DNA"/>
</dbReference>
<dbReference type="HOGENOM" id="CLU_049309_0_0_5"/>
<keyword evidence="6" id="KW-1185">Reference proteome</keyword>
<feature type="compositionally biased region" description="Basic and acidic residues" evidence="3">
    <location>
        <begin position="174"/>
        <end position="263"/>
    </location>
</feature>
<dbReference type="PROSITE" id="PS00330">
    <property type="entry name" value="HEMOLYSIN_CALCIUM"/>
    <property type="match status" value="2"/>
</dbReference>
<organism evidence="5 6">
    <name type="scientific">Oceanicola granulosus (strain ATCC BAA-861 / DSM 15982 / KCTC 12143 / HTCC2516)</name>
    <dbReference type="NCBI Taxonomy" id="314256"/>
    <lineage>
        <taxon>Bacteria</taxon>
        <taxon>Pseudomonadati</taxon>
        <taxon>Pseudomonadota</taxon>
        <taxon>Alphaproteobacteria</taxon>
        <taxon>Rhodobacterales</taxon>
        <taxon>Roseobacteraceae</taxon>
        <taxon>Oceanicola</taxon>
    </lineage>
</organism>
<dbReference type="InterPro" id="IPR014044">
    <property type="entry name" value="CAP_dom"/>
</dbReference>
<evidence type="ECO:0000313" key="6">
    <source>
        <dbReference type="Proteomes" id="UP000003635"/>
    </source>
</evidence>
<dbReference type="RefSeq" id="WP_007257304.1">
    <property type="nucleotide sequence ID" value="NZ_CH724112.1"/>
</dbReference>
<dbReference type="SUPFAM" id="SSF55797">
    <property type="entry name" value="PR-1-like"/>
    <property type="match status" value="1"/>
</dbReference>
<dbReference type="Pfam" id="PF00353">
    <property type="entry name" value="HemolysinCabind"/>
    <property type="match status" value="3"/>
</dbReference>
<dbReference type="eggNOG" id="COG2340">
    <property type="taxonomic scope" value="Bacteria"/>
</dbReference>
<dbReference type="eggNOG" id="COG2931">
    <property type="taxonomic scope" value="Bacteria"/>
</dbReference>
<dbReference type="GO" id="GO:0005509">
    <property type="term" value="F:calcium ion binding"/>
    <property type="evidence" value="ECO:0007669"/>
    <property type="project" value="InterPro"/>
</dbReference>
<name>Q2C9V2_OCEGH</name>
<protein>
    <submittedName>
        <fullName evidence="5">PaxA, putative</fullName>
    </submittedName>
</protein>
<accession>Q2C9V2</accession>
<dbReference type="Pfam" id="PF00188">
    <property type="entry name" value="CAP"/>
    <property type="match status" value="1"/>
</dbReference>
<dbReference type="InterPro" id="IPR001343">
    <property type="entry name" value="Hemolysn_Ca-bd"/>
</dbReference>
<reference evidence="5 6" key="1">
    <citation type="journal article" date="2010" name="J. Bacteriol.">
        <title>Genome sequences of Oceanicola granulosus HTCC2516(T) and Oceanicola batsensis HTCC2597(TDelta).</title>
        <authorList>
            <person name="Thrash J.C."/>
            <person name="Cho J.C."/>
            <person name="Vergin K.L."/>
            <person name="Giovannoni S.J."/>
        </authorList>
    </citation>
    <scope>NUCLEOTIDE SEQUENCE [LARGE SCALE GENOMIC DNA]</scope>
    <source>
        <strain evidence="6">ATCC BAA-861 / DSM 15982 / KCTC 12143 / HTCC2516</strain>
    </source>
</reference>
<dbReference type="AlphaFoldDB" id="Q2C9V2"/>
<dbReference type="Proteomes" id="UP000003635">
    <property type="component" value="Unassembled WGS sequence"/>
</dbReference>
<dbReference type="SUPFAM" id="SSF51120">
    <property type="entry name" value="beta-Roll"/>
    <property type="match status" value="2"/>
</dbReference>
<dbReference type="OrthoDB" id="419320at2"/>
<comment type="subcellular location">
    <subcellularLocation>
        <location evidence="1">Secreted</location>
    </subcellularLocation>
</comment>
<dbReference type="Gene3D" id="3.40.33.10">
    <property type="entry name" value="CAP"/>
    <property type="match status" value="1"/>
</dbReference>
<evidence type="ECO:0000259" key="4">
    <source>
        <dbReference type="Pfam" id="PF00188"/>
    </source>
</evidence>
<sequence length="369" mass="39757">MSLATSLERYLLKLINKERSKRGIDELVLEQNLNKSADKHSEWMLKTDVFSHTGVNGTSSSDRMRKAGFDMDGSWHTGENLGAVTIGGKAGLKDDVRRLHENLMDSPAHKAELLHPDFEYAGIGIKIGNFDFGGGRVAKTMMATENFGRTSGEGKLDLQGNGRGNRLSGEDGNDTIKGKGGNDRIKGKDGNDRIDGGSGRDKIDGGDGRDKIKGGDGRDKIDGGNGRDKLYGQDGNDRLEGGRGKDTLKGGDGRDKLKGESGNDKLYGQRGDDKLDGGSGNDKLKGGSGADSFVFRDGYDRDKIRDFSGKDEIRLDDNLWEGNLSARQVVNRFADVVDGNVEFDFGGGDVLTLQGVDSTRGLASDIDIF</sequence>
<dbReference type="PRINTS" id="PR00313">
    <property type="entry name" value="CABNDNGRPT"/>
</dbReference>
<dbReference type="PANTHER" id="PTHR38340:SF1">
    <property type="entry name" value="S-LAYER PROTEIN"/>
    <property type="match status" value="1"/>
</dbReference>
<feature type="region of interest" description="Disordered" evidence="3">
    <location>
        <begin position="148"/>
        <end position="287"/>
    </location>
</feature>
<dbReference type="CDD" id="cd05379">
    <property type="entry name" value="CAP_bacterial"/>
    <property type="match status" value="1"/>
</dbReference>
<dbReference type="PANTHER" id="PTHR38340">
    <property type="entry name" value="S-LAYER PROTEIN"/>
    <property type="match status" value="1"/>
</dbReference>
<dbReference type="InterPro" id="IPR050557">
    <property type="entry name" value="RTX_toxin/Mannuronan_C5-epim"/>
</dbReference>
<feature type="domain" description="SCP" evidence="4">
    <location>
        <begin position="12"/>
        <end position="126"/>
    </location>
</feature>
<keyword evidence="2" id="KW-0964">Secreted</keyword>